<dbReference type="OrthoDB" id="9861602at2"/>
<proteinExistence type="predicted"/>
<dbReference type="EMBL" id="AE015929">
    <property type="protein sequence ID" value="AAO05811.1"/>
    <property type="molecule type" value="Genomic_DNA"/>
</dbReference>
<dbReference type="HOGENOM" id="CLU_3367458_0_0_9"/>
<dbReference type="KEGG" id="sep:SE_2169"/>
<protein>
    <submittedName>
        <fullName evidence="1">Uncharacterized protein</fullName>
    </submittedName>
</protein>
<dbReference type="AlphaFoldDB" id="A0A0H2VIE6"/>
<organism evidence="1 2">
    <name type="scientific">Staphylococcus epidermidis (strain ATCC 12228 / FDA PCI 1200)</name>
    <dbReference type="NCBI Taxonomy" id="176280"/>
    <lineage>
        <taxon>Bacteria</taxon>
        <taxon>Bacillati</taxon>
        <taxon>Bacillota</taxon>
        <taxon>Bacilli</taxon>
        <taxon>Bacillales</taxon>
        <taxon>Staphylococcaceae</taxon>
        <taxon>Staphylococcus</taxon>
    </lineage>
</organism>
<sequence>MTKYWRFFIYRLRVSISGEKNKINIYTLKVYKNTI</sequence>
<dbReference type="Proteomes" id="UP000001411">
    <property type="component" value="Chromosome"/>
</dbReference>
<evidence type="ECO:0000313" key="1">
    <source>
        <dbReference type="EMBL" id="AAO05811.1"/>
    </source>
</evidence>
<evidence type="ECO:0000313" key="2">
    <source>
        <dbReference type="Proteomes" id="UP000001411"/>
    </source>
</evidence>
<gene>
    <name evidence="1" type="ordered locus">SE_2169</name>
</gene>
<reference evidence="1 2" key="1">
    <citation type="journal article" date="2003" name="Mol. Microbiol.">
        <title>Genome-based analysis of virulence genes in a non-biofilm-forming Staphylococcus epidermidis strain (ATCC 12228).</title>
        <authorList>
            <person name="Zhang Y.Q."/>
            <person name="Ren S.X."/>
            <person name="Li H.L."/>
            <person name="Wang Y.X."/>
            <person name="Fu G."/>
            <person name="Yang J."/>
            <person name="Qin Z.Q."/>
            <person name="Miao Y.G."/>
            <person name="Wang W.Y."/>
            <person name="Chen R.S."/>
            <person name="Shen Y."/>
            <person name="Chen Z."/>
            <person name="Yuan Z.H."/>
            <person name="Zhao G.P."/>
            <person name="Qu D."/>
            <person name="Danchin A."/>
            <person name="Wen Y.M."/>
        </authorList>
    </citation>
    <scope>NUCLEOTIDE SEQUENCE [LARGE SCALE GENOMIC DNA]</scope>
    <source>
        <strain evidence="2">ATCC 12228 / FDA PCI 1200</strain>
    </source>
</reference>
<accession>A0A0H2VIE6</accession>
<name>A0A0H2VIE6_STAES</name>